<keyword evidence="3" id="KW-0804">Transcription</keyword>
<dbReference type="GO" id="GO:0003677">
    <property type="term" value="F:DNA binding"/>
    <property type="evidence" value="ECO:0007669"/>
    <property type="project" value="UniProtKB-KW"/>
</dbReference>
<accession>A0A364K432</accession>
<dbReference type="PROSITE" id="PS50995">
    <property type="entry name" value="HTH_MARR_2"/>
    <property type="match status" value="1"/>
</dbReference>
<evidence type="ECO:0000256" key="2">
    <source>
        <dbReference type="ARBA" id="ARBA00023125"/>
    </source>
</evidence>
<evidence type="ECO:0000259" key="4">
    <source>
        <dbReference type="PROSITE" id="PS50995"/>
    </source>
</evidence>
<evidence type="ECO:0000256" key="3">
    <source>
        <dbReference type="ARBA" id="ARBA00023163"/>
    </source>
</evidence>
<comment type="caution">
    <text evidence="5">The sequence shown here is derived from an EMBL/GenBank/DDBJ whole genome shotgun (WGS) entry which is preliminary data.</text>
</comment>
<reference evidence="5 6" key="1">
    <citation type="submission" date="2018-06" db="EMBL/GenBank/DDBJ databases">
        <title>Thermoflavimicrobium daqus sp. nov., a thermophilic microbe isolated from Moutai-flavour Daqu.</title>
        <authorList>
            <person name="Wang X."/>
            <person name="Zhou H."/>
        </authorList>
    </citation>
    <scope>NUCLEOTIDE SEQUENCE [LARGE SCALE GENOMIC DNA]</scope>
    <source>
        <strain evidence="5 6">FBKL4.011</strain>
    </source>
</reference>
<dbReference type="AlphaFoldDB" id="A0A364K432"/>
<keyword evidence="1" id="KW-0805">Transcription regulation</keyword>
<dbReference type="GO" id="GO:0003700">
    <property type="term" value="F:DNA-binding transcription factor activity"/>
    <property type="evidence" value="ECO:0007669"/>
    <property type="project" value="InterPro"/>
</dbReference>
<sequence>MEFDYSNALTHLMSHVLKLYRHNVDMLIGEYDVSPGQPPLLMRLAEKDGQIQKELARQIHVKPATLTVMINRMQKAGLVERKPDQIDQRVSRVYLTEKGRLATEAVKNALYTIEQKCFEHFSSEEKILFRRLLQQMHDDLEVLRMTNS</sequence>
<feature type="domain" description="HTH marR-type" evidence="4">
    <location>
        <begin position="6"/>
        <end position="138"/>
    </location>
</feature>
<gene>
    <name evidence="5" type="ORF">DL897_10710</name>
</gene>
<dbReference type="InterPro" id="IPR036390">
    <property type="entry name" value="WH_DNA-bd_sf"/>
</dbReference>
<dbReference type="PANTHER" id="PTHR42756">
    <property type="entry name" value="TRANSCRIPTIONAL REGULATOR, MARR"/>
    <property type="match status" value="1"/>
</dbReference>
<dbReference type="OrthoDB" id="6400170at2"/>
<evidence type="ECO:0000313" key="6">
    <source>
        <dbReference type="Proteomes" id="UP000251213"/>
    </source>
</evidence>
<proteinExistence type="predicted"/>
<dbReference type="Pfam" id="PF01047">
    <property type="entry name" value="MarR"/>
    <property type="match status" value="1"/>
</dbReference>
<dbReference type="Gene3D" id="1.10.10.10">
    <property type="entry name" value="Winged helix-like DNA-binding domain superfamily/Winged helix DNA-binding domain"/>
    <property type="match status" value="1"/>
</dbReference>
<dbReference type="SMART" id="SM00347">
    <property type="entry name" value="HTH_MARR"/>
    <property type="match status" value="1"/>
</dbReference>
<dbReference type="SUPFAM" id="SSF46785">
    <property type="entry name" value="Winged helix' DNA-binding domain"/>
    <property type="match status" value="1"/>
</dbReference>
<dbReference type="InterPro" id="IPR036388">
    <property type="entry name" value="WH-like_DNA-bd_sf"/>
</dbReference>
<dbReference type="Proteomes" id="UP000251213">
    <property type="component" value="Unassembled WGS sequence"/>
</dbReference>
<evidence type="ECO:0000313" key="5">
    <source>
        <dbReference type="EMBL" id="RAL24148.1"/>
    </source>
</evidence>
<dbReference type="EMBL" id="QJKK01000005">
    <property type="protein sequence ID" value="RAL24148.1"/>
    <property type="molecule type" value="Genomic_DNA"/>
</dbReference>
<name>A0A364K432_9BACL</name>
<keyword evidence="6" id="KW-1185">Reference proteome</keyword>
<protein>
    <submittedName>
        <fullName evidence="5">MarR family transcriptional regulator</fullName>
    </submittedName>
</protein>
<dbReference type="PRINTS" id="PR00598">
    <property type="entry name" value="HTHMARR"/>
</dbReference>
<dbReference type="InterPro" id="IPR000835">
    <property type="entry name" value="HTH_MarR-typ"/>
</dbReference>
<evidence type="ECO:0000256" key="1">
    <source>
        <dbReference type="ARBA" id="ARBA00023015"/>
    </source>
</evidence>
<dbReference type="RefSeq" id="WP_113659141.1">
    <property type="nucleotide sequence ID" value="NZ_KZ845667.1"/>
</dbReference>
<keyword evidence="2" id="KW-0238">DNA-binding</keyword>
<dbReference type="PANTHER" id="PTHR42756:SF1">
    <property type="entry name" value="TRANSCRIPTIONAL REPRESSOR OF EMRAB OPERON"/>
    <property type="match status" value="1"/>
</dbReference>
<reference evidence="5 6" key="2">
    <citation type="submission" date="2018-06" db="EMBL/GenBank/DDBJ databases">
        <authorList>
            <person name="Zhirakovskaya E."/>
        </authorList>
    </citation>
    <scope>NUCLEOTIDE SEQUENCE [LARGE SCALE GENOMIC DNA]</scope>
    <source>
        <strain evidence="5 6">FBKL4.011</strain>
    </source>
</reference>
<organism evidence="5 6">
    <name type="scientific">Thermoflavimicrobium daqui</name>
    <dbReference type="NCBI Taxonomy" id="2137476"/>
    <lineage>
        <taxon>Bacteria</taxon>
        <taxon>Bacillati</taxon>
        <taxon>Bacillota</taxon>
        <taxon>Bacilli</taxon>
        <taxon>Bacillales</taxon>
        <taxon>Thermoactinomycetaceae</taxon>
        <taxon>Thermoflavimicrobium</taxon>
    </lineage>
</organism>